<name>A0A5E7FEU7_PSEFL</name>
<evidence type="ECO:0000313" key="2">
    <source>
        <dbReference type="Proteomes" id="UP000379480"/>
    </source>
</evidence>
<accession>A0A5E7FEU7</accession>
<gene>
    <name evidence="1" type="ORF">PS723_05368</name>
</gene>
<dbReference type="RefSeq" id="WP_191636274.1">
    <property type="nucleotide sequence ID" value="NZ_CABVHY010000034.1"/>
</dbReference>
<protein>
    <submittedName>
        <fullName evidence="1">Uncharacterized protein</fullName>
    </submittedName>
</protein>
<dbReference type="EMBL" id="CABVHY010000034">
    <property type="protein sequence ID" value="VVO35893.1"/>
    <property type="molecule type" value="Genomic_DNA"/>
</dbReference>
<organism evidence="1 2">
    <name type="scientific">Pseudomonas fluorescens</name>
    <dbReference type="NCBI Taxonomy" id="294"/>
    <lineage>
        <taxon>Bacteria</taxon>
        <taxon>Pseudomonadati</taxon>
        <taxon>Pseudomonadota</taxon>
        <taxon>Gammaproteobacteria</taxon>
        <taxon>Pseudomonadales</taxon>
        <taxon>Pseudomonadaceae</taxon>
        <taxon>Pseudomonas</taxon>
    </lineage>
</organism>
<dbReference type="AlphaFoldDB" id="A0A5E7FEU7"/>
<reference evidence="1 2" key="1">
    <citation type="submission" date="2019-09" db="EMBL/GenBank/DDBJ databases">
        <authorList>
            <person name="Chandra G."/>
            <person name="Truman W A."/>
        </authorList>
    </citation>
    <scope>NUCLEOTIDE SEQUENCE [LARGE SCALE GENOMIC DNA]</scope>
    <source>
        <strain evidence="1">PS723</strain>
    </source>
</reference>
<proteinExistence type="predicted"/>
<dbReference type="Proteomes" id="UP000379480">
    <property type="component" value="Unassembled WGS sequence"/>
</dbReference>
<evidence type="ECO:0000313" key="1">
    <source>
        <dbReference type="EMBL" id="VVO35893.1"/>
    </source>
</evidence>
<sequence>MLIHILTCLALTVVTLSLFSRFVLHVGDLNSESPRVEAAQKTGDALA</sequence>